<evidence type="ECO:0000256" key="7">
    <source>
        <dbReference type="ARBA" id="ARBA00022777"/>
    </source>
</evidence>
<evidence type="ECO:0000259" key="12">
    <source>
        <dbReference type="PROSITE" id="PS50109"/>
    </source>
</evidence>
<dbReference type="Gene3D" id="1.10.287.130">
    <property type="match status" value="1"/>
</dbReference>
<evidence type="ECO:0000256" key="4">
    <source>
        <dbReference type="ARBA" id="ARBA00022553"/>
    </source>
</evidence>
<feature type="transmembrane region" description="Helical" evidence="11">
    <location>
        <begin position="30"/>
        <end position="57"/>
    </location>
</feature>
<dbReference type="SMART" id="SM00387">
    <property type="entry name" value="HATPase_c"/>
    <property type="match status" value="1"/>
</dbReference>
<proteinExistence type="predicted"/>
<protein>
    <recommendedName>
        <fullName evidence="3">histidine kinase</fullName>
        <ecNumber evidence="3">2.7.13.3</ecNumber>
    </recommendedName>
</protein>
<feature type="domain" description="HAMP" evidence="13">
    <location>
        <begin position="202"/>
        <end position="255"/>
    </location>
</feature>
<evidence type="ECO:0000256" key="1">
    <source>
        <dbReference type="ARBA" id="ARBA00000085"/>
    </source>
</evidence>
<evidence type="ECO:0000256" key="3">
    <source>
        <dbReference type="ARBA" id="ARBA00012438"/>
    </source>
</evidence>
<dbReference type="GO" id="GO:0000155">
    <property type="term" value="F:phosphorelay sensor kinase activity"/>
    <property type="evidence" value="ECO:0007669"/>
    <property type="project" value="InterPro"/>
</dbReference>
<accession>A0AA41QYD2</accession>
<dbReference type="Proteomes" id="UP001165341">
    <property type="component" value="Unassembled WGS sequence"/>
</dbReference>
<keyword evidence="6 11" id="KW-0812">Transmembrane</keyword>
<comment type="caution">
    <text evidence="14">The sequence shown here is derived from an EMBL/GenBank/DDBJ whole genome shotgun (WGS) entry which is preliminary data.</text>
</comment>
<dbReference type="SUPFAM" id="SSF47384">
    <property type="entry name" value="Homodimeric domain of signal transducing histidine kinase"/>
    <property type="match status" value="1"/>
</dbReference>
<keyword evidence="8 11" id="KW-1133">Transmembrane helix</keyword>
<evidence type="ECO:0000313" key="14">
    <source>
        <dbReference type="EMBL" id="MCI4659163.1"/>
    </source>
</evidence>
<dbReference type="RefSeq" id="WP_243012757.1">
    <property type="nucleotide sequence ID" value="NZ_JALGAR010000004.1"/>
</dbReference>
<dbReference type="PROSITE" id="PS50109">
    <property type="entry name" value="HIS_KIN"/>
    <property type="match status" value="1"/>
</dbReference>
<evidence type="ECO:0000256" key="2">
    <source>
        <dbReference type="ARBA" id="ARBA00004236"/>
    </source>
</evidence>
<organism evidence="14 15">
    <name type="scientific">Cryobacterium zhongshanensis</name>
    <dbReference type="NCBI Taxonomy" id="2928153"/>
    <lineage>
        <taxon>Bacteria</taxon>
        <taxon>Bacillati</taxon>
        <taxon>Actinomycetota</taxon>
        <taxon>Actinomycetes</taxon>
        <taxon>Micrococcales</taxon>
        <taxon>Microbacteriaceae</taxon>
        <taxon>Cryobacterium</taxon>
    </lineage>
</organism>
<evidence type="ECO:0000256" key="10">
    <source>
        <dbReference type="ARBA" id="ARBA00023136"/>
    </source>
</evidence>
<dbReference type="Pfam" id="PF02518">
    <property type="entry name" value="HATPase_c"/>
    <property type="match status" value="1"/>
</dbReference>
<evidence type="ECO:0000256" key="8">
    <source>
        <dbReference type="ARBA" id="ARBA00022989"/>
    </source>
</evidence>
<dbReference type="InterPro" id="IPR005467">
    <property type="entry name" value="His_kinase_dom"/>
</dbReference>
<dbReference type="InterPro" id="IPR004358">
    <property type="entry name" value="Sig_transdc_His_kin-like_C"/>
</dbReference>
<dbReference type="InterPro" id="IPR003594">
    <property type="entry name" value="HATPase_dom"/>
</dbReference>
<gene>
    <name evidence="14" type="ORF">MQH31_15245</name>
</gene>
<dbReference type="InterPro" id="IPR003660">
    <property type="entry name" value="HAMP_dom"/>
</dbReference>
<dbReference type="SMART" id="SM00388">
    <property type="entry name" value="HisKA"/>
    <property type="match status" value="1"/>
</dbReference>
<dbReference type="EMBL" id="JALGAR010000004">
    <property type="protein sequence ID" value="MCI4659163.1"/>
    <property type="molecule type" value="Genomic_DNA"/>
</dbReference>
<dbReference type="Gene3D" id="3.30.565.10">
    <property type="entry name" value="Histidine kinase-like ATPase, C-terminal domain"/>
    <property type="match status" value="1"/>
</dbReference>
<dbReference type="InterPro" id="IPR036890">
    <property type="entry name" value="HATPase_C_sf"/>
</dbReference>
<feature type="transmembrane region" description="Helical" evidence="11">
    <location>
        <begin position="179"/>
        <end position="201"/>
    </location>
</feature>
<dbReference type="EC" id="2.7.13.3" evidence="3"/>
<reference evidence="14" key="1">
    <citation type="submission" date="2022-03" db="EMBL/GenBank/DDBJ databases">
        <title>Cryobacterium sp. nov. strain ZS14-85, isolated from Antarctic soil.</title>
        <authorList>
            <person name="Li J."/>
            <person name="Niu G."/>
        </authorList>
    </citation>
    <scope>NUCLEOTIDE SEQUENCE</scope>
    <source>
        <strain evidence="14">ZS14-85</strain>
    </source>
</reference>
<dbReference type="Pfam" id="PF00512">
    <property type="entry name" value="HisKA"/>
    <property type="match status" value="1"/>
</dbReference>
<comment type="subcellular location">
    <subcellularLocation>
        <location evidence="2">Cell membrane</location>
    </subcellularLocation>
</comment>
<feature type="domain" description="Histidine kinase" evidence="12">
    <location>
        <begin position="263"/>
        <end position="481"/>
    </location>
</feature>
<keyword evidence="4" id="KW-0597">Phosphoprotein</keyword>
<name>A0AA41QYD2_9MICO</name>
<dbReference type="AlphaFoldDB" id="A0AA41QYD2"/>
<dbReference type="PANTHER" id="PTHR45436">
    <property type="entry name" value="SENSOR HISTIDINE KINASE YKOH"/>
    <property type="match status" value="1"/>
</dbReference>
<dbReference type="CDD" id="cd00082">
    <property type="entry name" value="HisKA"/>
    <property type="match status" value="1"/>
</dbReference>
<comment type="catalytic activity">
    <reaction evidence="1">
        <text>ATP + protein L-histidine = ADP + protein N-phospho-L-histidine.</text>
        <dbReference type="EC" id="2.7.13.3"/>
    </reaction>
</comment>
<dbReference type="GO" id="GO:0005886">
    <property type="term" value="C:plasma membrane"/>
    <property type="evidence" value="ECO:0007669"/>
    <property type="project" value="UniProtKB-SubCell"/>
</dbReference>
<dbReference type="SUPFAM" id="SSF55874">
    <property type="entry name" value="ATPase domain of HSP90 chaperone/DNA topoisomerase II/histidine kinase"/>
    <property type="match status" value="1"/>
</dbReference>
<evidence type="ECO:0000256" key="5">
    <source>
        <dbReference type="ARBA" id="ARBA00022679"/>
    </source>
</evidence>
<keyword evidence="15" id="KW-1185">Reference proteome</keyword>
<sequence>MTGTPTSPVGTARRLRRPALPRVRSLRRRLVLATALLTTLGMAALLSLTVAVLTHVVSEDIDALLTQRAASAASSVVREGDGIGVATTAAGNLGEVTWIYAASGTLVAGTAGAGAVAGAPELEAQLAALSSVSEPTERETGDWRLRAVPVVLPGETEQVGVAVVGVPLAPYQRTETRTLLAGIGLAALVVLGVSGLAAWTVRRALRPVEVMARRASEWSAADLDRRFDLGEPHDELTRLGQVLDGLLARVSRTILAEQRLTAELAHELRTPLTVIRAEAELAGLDPALSPAQAERLGRITTSVDELTEVIGTLLAVSRGQVNRDERASVTALLQTASAAALAAATADGANGGAIEIVVVPAPGLELGVPQAVALRALAPLLENAVRYASTRVTVRADARGGAVDIVVIDDGPGFGGTDPELLFTPGFRTPDSPGAGLGLALARRVALAAGGSVGARAGGAGSGSDADTGHGRFVLTLPGIPPAGADTGAVC</sequence>
<keyword evidence="5" id="KW-0808">Transferase</keyword>
<dbReference type="InterPro" id="IPR050428">
    <property type="entry name" value="TCS_sensor_his_kinase"/>
</dbReference>
<evidence type="ECO:0000259" key="13">
    <source>
        <dbReference type="PROSITE" id="PS50885"/>
    </source>
</evidence>
<dbReference type="InterPro" id="IPR003661">
    <property type="entry name" value="HisK_dim/P_dom"/>
</dbReference>
<keyword evidence="9" id="KW-0902">Two-component regulatory system</keyword>
<evidence type="ECO:0000256" key="6">
    <source>
        <dbReference type="ARBA" id="ARBA00022692"/>
    </source>
</evidence>
<dbReference type="InterPro" id="IPR036097">
    <property type="entry name" value="HisK_dim/P_sf"/>
</dbReference>
<evidence type="ECO:0000313" key="15">
    <source>
        <dbReference type="Proteomes" id="UP001165341"/>
    </source>
</evidence>
<keyword evidence="7 14" id="KW-0418">Kinase</keyword>
<dbReference type="SMART" id="SM00304">
    <property type="entry name" value="HAMP"/>
    <property type="match status" value="1"/>
</dbReference>
<dbReference type="PANTHER" id="PTHR45436:SF5">
    <property type="entry name" value="SENSOR HISTIDINE KINASE TRCS"/>
    <property type="match status" value="1"/>
</dbReference>
<dbReference type="Gene3D" id="6.10.340.10">
    <property type="match status" value="1"/>
</dbReference>
<evidence type="ECO:0000256" key="11">
    <source>
        <dbReference type="SAM" id="Phobius"/>
    </source>
</evidence>
<dbReference type="PROSITE" id="PS50885">
    <property type="entry name" value="HAMP"/>
    <property type="match status" value="1"/>
</dbReference>
<dbReference type="PRINTS" id="PR00344">
    <property type="entry name" value="BCTRLSENSOR"/>
</dbReference>
<evidence type="ECO:0000256" key="9">
    <source>
        <dbReference type="ARBA" id="ARBA00023012"/>
    </source>
</evidence>
<keyword evidence="10 11" id="KW-0472">Membrane</keyword>